<reference evidence="1 2" key="1">
    <citation type="journal article" date="2020" name="Pathogens">
        <title>First Whole Genome Sequence of Anaplasma platys, an Obligate Intracellular Rickettsial Pathogen of Dogs.</title>
        <authorList>
            <person name="Llanes A."/>
            <person name="Rajeev S."/>
        </authorList>
    </citation>
    <scope>NUCLEOTIDE SEQUENCE [LARGE SCALE GENOMIC DNA]</scope>
    <source>
        <strain evidence="1 2">S3</strain>
    </source>
</reference>
<dbReference type="KEGG" id="aplt:ANPL_03115"/>
<dbReference type="AlphaFoldDB" id="A0A858PYK6"/>
<evidence type="ECO:0000313" key="2">
    <source>
        <dbReference type="Proteomes" id="UP000500930"/>
    </source>
</evidence>
<dbReference type="EMBL" id="CP046391">
    <property type="protein sequence ID" value="QJC27693.1"/>
    <property type="molecule type" value="Genomic_DNA"/>
</dbReference>
<organism evidence="1 2">
    <name type="scientific">Anaplasma platys</name>
    <dbReference type="NCBI Taxonomy" id="949"/>
    <lineage>
        <taxon>Bacteria</taxon>
        <taxon>Pseudomonadati</taxon>
        <taxon>Pseudomonadota</taxon>
        <taxon>Alphaproteobacteria</taxon>
        <taxon>Rickettsiales</taxon>
        <taxon>Anaplasmataceae</taxon>
        <taxon>Anaplasma</taxon>
    </lineage>
</organism>
<sequence length="138" mass="16273">MMLLCFETLESSVCKHLLNRAYFAKSLVFIRYLCGEWKSFSQLIMCFLISHTIVVKRQKLHSRSVCWRVFLSFCCYWRTHHGSLLLPSNFSTLQGGDVTLLHIRSFQNMSLLFSELWYMQMQLSFKDARDAKEPSLIC</sequence>
<keyword evidence="2" id="KW-1185">Reference proteome</keyword>
<dbReference type="Proteomes" id="UP000500930">
    <property type="component" value="Chromosome"/>
</dbReference>
<gene>
    <name evidence="1" type="ORF">ANPL_03115</name>
</gene>
<accession>A0A858PYK6</accession>
<name>A0A858PYK6_9RICK</name>
<protein>
    <submittedName>
        <fullName evidence="1">Uncharacterized protein</fullName>
    </submittedName>
</protein>
<proteinExistence type="predicted"/>
<evidence type="ECO:0000313" key="1">
    <source>
        <dbReference type="EMBL" id="QJC27693.1"/>
    </source>
</evidence>